<gene>
    <name evidence="3" type="ORF">L3Y34_010393</name>
</gene>
<keyword evidence="1" id="KW-0547">Nucleotide-binding</keyword>
<protein>
    <recommendedName>
        <fullName evidence="2">Protein kinase domain-containing protein</fullName>
    </recommendedName>
</protein>
<accession>A0AAE8ZPW3</accession>
<feature type="domain" description="Protein kinase" evidence="2">
    <location>
        <begin position="35"/>
        <end position="133"/>
    </location>
</feature>
<evidence type="ECO:0000313" key="4">
    <source>
        <dbReference type="Proteomes" id="UP000827892"/>
    </source>
</evidence>
<dbReference type="SUPFAM" id="SSF56112">
    <property type="entry name" value="Protein kinase-like (PK-like)"/>
    <property type="match status" value="1"/>
</dbReference>
<dbReference type="Pfam" id="PF00069">
    <property type="entry name" value="Pkinase"/>
    <property type="match status" value="1"/>
</dbReference>
<evidence type="ECO:0000259" key="2">
    <source>
        <dbReference type="PROSITE" id="PS50011"/>
    </source>
</evidence>
<reference evidence="3 4" key="1">
    <citation type="submission" date="2022-05" db="EMBL/GenBank/DDBJ databases">
        <title>Chromosome-level reference genomes for two strains of Caenorhabditis briggsae: an improved platform for comparative genomics.</title>
        <authorList>
            <person name="Stevens L."/>
            <person name="Andersen E.C."/>
        </authorList>
    </citation>
    <scope>NUCLEOTIDE SEQUENCE [LARGE SCALE GENOMIC DNA]</scope>
    <source>
        <strain evidence="3">QX1410_ONT</strain>
        <tissue evidence="3">Whole-organism</tissue>
    </source>
</reference>
<keyword evidence="1" id="KW-0067">ATP-binding</keyword>
<evidence type="ECO:0000313" key="3">
    <source>
        <dbReference type="EMBL" id="ULT79787.1"/>
    </source>
</evidence>
<dbReference type="Gene3D" id="3.30.200.20">
    <property type="entry name" value="Phosphorylase Kinase, domain 1"/>
    <property type="match status" value="1"/>
</dbReference>
<dbReference type="GO" id="GO:0004672">
    <property type="term" value="F:protein kinase activity"/>
    <property type="evidence" value="ECO:0007669"/>
    <property type="project" value="InterPro"/>
</dbReference>
<sequence length="133" mass="15272">MDLEQEPMSNYELELAAELDKLTIDRNKSSKPNDFRLIKVVGRGGYGKVILARKNVDNKIYALKVINKPQNESNLQAVIDEIKVFKYDSIATRNQLVMQWQTIIELKSTPEVNPMSITCIPAYLLLQIIIFFI</sequence>
<dbReference type="Proteomes" id="UP000827892">
    <property type="component" value="Chromosome X"/>
</dbReference>
<dbReference type="GO" id="GO:0005524">
    <property type="term" value="F:ATP binding"/>
    <property type="evidence" value="ECO:0007669"/>
    <property type="project" value="UniProtKB-UniRule"/>
</dbReference>
<dbReference type="AlphaFoldDB" id="A0AAE8ZPW3"/>
<dbReference type="InterPro" id="IPR017441">
    <property type="entry name" value="Protein_kinase_ATP_BS"/>
</dbReference>
<proteinExistence type="predicted"/>
<dbReference type="InterPro" id="IPR000719">
    <property type="entry name" value="Prot_kinase_dom"/>
</dbReference>
<feature type="binding site" evidence="1">
    <location>
        <position position="64"/>
    </location>
    <ligand>
        <name>ATP</name>
        <dbReference type="ChEBI" id="CHEBI:30616"/>
    </ligand>
</feature>
<evidence type="ECO:0000256" key="1">
    <source>
        <dbReference type="PROSITE-ProRule" id="PRU10141"/>
    </source>
</evidence>
<name>A0AAE8ZPW3_CAEBR</name>
<organism evidence="3 4">
    <name type="scientific">Caenorhabditis briggsae</name>
    <dbReference type="NCBI Taxonomy" id="6238"/>
    <lineage>
        <taxon>Eukaryota</taxon>
        <taxon>Metazoa</taxon>
        <taxon>Ecdysozoa</taxon>
        <taxon>Nematoda</taxon>
        <taxon>Chromadorea</taxon>
        <taxon>Rhabditida</taxon>
        <taxon>Rhabditina</taxon>
        <taxon>Rhabditomorpha</taxon>
        <taxon>Rhabditoidea</taxon>
        <taxon>Rhabditidae</taxon>
        <taxon>Peloderinae</taxon>
        <taxon>Caenorhabditis</taxon>
    </lineage>
</organism>
<dbReference type="InterPro" id="IPR011009">
    <property type="entry name" value="Kinase-like_dom_sf"/>
</dbReference>
<dbReference type="EMBL" id="CP090896">
    <property type="protein sequence ID" value="ULT79787.1"/>
    <property type="molecule type" value="Genomic_DNA"/>
</dbReference>
<dbReference type="PROSITE" id="PS50011">
    <property type="entry name" value="PROTEIN_KINASE_DOM"/>
    <property type="match status" value="1"/>
</dbReference>
<dbReference type="PROSITE" id="PS00107">
    <property type="entry name" value="PROTEIN_KINASE_ATP"/>
    <property type="match status" value="1"/>
</dbReference>